<reference evidence="8 9" key="1">
    <citation type="submission" date="2016-10" db="EMBL/GenBank/DDBJ databases">
        <authorList>
            <person name="de Groot N.N."/>
        </authorList>
    </citation>
    <scope>NUCLEOTIDE SEQUENCE [LARGE SCALE GENOMIC DNA]</scope>
    <source>
        <strain evidence="8 9">DSM 21668</strain>
    </source>
</reference>
<sequence length="346" mass="39855">MIRNKFAKYAIIILSIIAPVVSFYLWQIFRTPNLNTKSDKDYYLLIPTRSATFDTVLDSLKHNKILQDEMSFRFLSKLLKYPDHVRPGRYKIRPDAGNYEVIKSLRSGNQTPVKLTFNNIRLKKDLIGKIGTRFEFDSTEFGNLLRSDSATRFYGFTPETILCMFIPNTYEVYWNTTPQKLLGRMKSEYDAFWTSERQAKAKALNLTPVQVTILASIVEAETKKADEKPRVAGVYLNHLAVNEPLRADPTVIFAIGDFGIKRLLHNQLTYKSPYNTYINTGLPPGPINLPETSSIDAVLNREVHKYMYFCASPQLNGYHIFAETYQQHLENARQYQEALNKLGIKK</sequence>
<dbReference type="GO" id="GO:0009252">
    <property type="term" value="P:peptidoglycan biosynthetic process"/>
    <property type="evidence" value="ECO:0007669"/>
    <property type="project" value="UniProtKB-UniRule"/>
</dbReference>
<dbReference type="AlphaFoldDB" id="A0A1G9TD69"/>
<keyword evidence="1 7" id="KW-1003">Cell membrane</keyword>
<dbReference type="OrthoDB" id="9814591at2"/>
<dbReference type="Pfam" id="PF02618">
    <property type="entry name" value="YceG"/>
    <property type="match status" value="1"/>
</dbReference>
<dbReference type="GO" id="GO:0005886">
    <property type="term" value="C:plasma membrane"/>
    <property type="evidence" value="ECO:0007669"/>
    <property type="project" value="UniProtKB-SubCell"/>
</dbReference>
<name>A0A1G9TD69_9BACT</name>
<dbReference type="PANTHER" id="PTHR30518:SF2">
    <property type="entry name" value="ENDOLYTIC MUREIN TRANSGLYCOSYLASE"/>
    <property type="match status" value="1"/>
</dbReference>
<dbReference type="EC" id="4.2.2.29" evidence="7"/>
<dbReference type="GO" id="GO:0008932">
    <property type="term" value="F:lytic endotransglycosylase activity"/>
    <property type="evidence" value="ECO:0007669"/>
    <property type="project" value="UniProtKB-UniRule"/>
</dbReference>
<dbReference type="Gene3D" id="3.30.1490.480">
    <property type="entry name" value="Endolytic murein transglycosylase"/>
    <property type="match status" value="1"/>
</dbReference>
<dbReference type="RefSeq" id="WP_093205146.1">
    <property type="nucleotide sequence ID" value="NZ_FNGS01000006.1"/>
</dbReference>
<accession>A0A1G9TD69</accession>
<dbReference type="InterPro" id="IPR003770">
    <property type="entry name" value="MLTG-like"/>
</dbReference>
<evidence type="ECO:0000313" key="8">
    <source>
        <dbReference type="EMBL" id="SDM45588.1"/>
    </source>
</evidence>
<dbReference type="CDD" id="cd08010">
    <property type="entry name" value="MltG_like"/>
    <property type="match status" value="1"/>
</dbReference>
<evidence type="ECO:0000256" key="3">
    <source>
        <dbReference type="ARBA" id="ARBA00022989"/>
    </source>
</evidence>
<dbReference type="Gene3D" id="3.30.160.60">
    <property type="entry name" value="Classic Zinc Finger"/>
    <property type="match status" value="1"/>
</dbReference>
<keyword evidence="9" id="KW-1185">Reference proteome</keyword>
<organism evidence="8 9">
    <name type="scientific">Siphonobacter aquaeclarae</name>
    <dbReference type="NCBI Taxonomy" id="563176"/>
    <lineage>
        <taxon>Bacteria</taxon>
        <taxon>Pseudomonadati</taxon>
        <taxon>Bacteroidota</taxon>
        <taxon>Cytophagia</taxon>
        <taxon>Cytophagales</taxon>
        <taxon>Cytophagaceae</taxon>
        <taxon>Siphonobacter</taxon>
    </lineage>
</organism>
<dbReference type="EMBL" id="FNGS01000006">
    <property type="protein sequence ID" value="SDM45588.1"/>
    <property type="molecule type" value="Genomic_DNA"/>
</dbReference>
<feature type="site" description="Important for catalytic activity" evidence="7">
    <location>
        <position position="221"/>
    </location>
</feature>
<dbReference type="GO" id="GO:0071555">
    <property type="term" value="P:cell wall organization"/>
    <property type="evidence" value="ECO:0007669"/>
    <property type="project" value="UniProtKB-KW"/>
</dbReference>
<dbReference type="Proteomes" id="UP000198901">
    <property type="component" value="Unassembled WGS sequence"/>
</dbReference>
<comment type="catalytic activity">
    <reaction evidence="7">
        <text>a peptidoglycan chain = a peptidoglycan chain with N-acetyl-1,6-anhydromuramyl-[peptide] at the reducing end + a peptidoglycan chain with N-acetylglucosamine at the non-reducing end.</text>
        <dbReference type="EC" id="4.2.2.29"/>
    </reaction>
</comment>
<evidence type="ECO:0000256" key="7">
    <source>
        <dbReference type="HAMAP-Rule" id="MF_02065"/>
    </source>
</evidence>
<dbReference type="HAMAP" id="MF_02065">
    <property type="entry name" value="MltG"/>
    <property type="match status" value="1"/>
</dbReference>
<keyword evidence="6 7" id="KW-0961">Cell wall biogenesis/degradation</keyword>
<feature type="transmembrane region" description="Helical" evidence="7">
    <location>
        <begin position="7"/>
        <end position="26"/>
    </location>
</feature>
<keyword evidence="5 7" id="KW-0456">Lyase</keyword>
<keyword evidence="4 7" id="KW-0472">Membrane</keyword>
<keyword evidence="3 7" id="KW-1133">Transmembrane helix</keyword>
<comment type="subcellular location">
    <subcellularLocation>
        <location evidence="7">Cell membrane</location>
        <topology evidence="7">Single-pass membrane protein</topology>
    </subcellularLocation>
</comment>
<evidence type="ECO:0000256" key="4">
    <source>
        <dbReference type="ARBA" id="ARBA00023136"/>
    </source>
</evidence>
<keyword evidence="2 7" id="KW-0812">Transmembrane</keyword>
<proteinExistence type="inferred from homology"/>
<dbReference type="STRING" id="563176.SAMN04488090_3513"/>
<comment type="similarity">
    <text evidence="7">Belongs to the transglycosylase MltG family.</text>
</comment>
<gene>
    <name evidence="7" type="primary">mltG</name>
    <name evidence="8" type="ORF">SAMN04488090_3513</name>
</gene>
<dbReference type="PANTHER" id="PTHR30518">
    <property type="entry name" value="ENDOLYTIC MUREIN TRANSGLYCOSYLASE"/>
    <property type="match status" value="1"/>
</dbReference>
<evidence type="ECO:0000256" key="2">
    <source>
        <dbReference type="ARBA" id="ARBA00022692"/>
    </source>
</evidence>
<evidence type="ECO:0000256" key="5">
    <source>
        <dbReference type="ARBA" id="ARBA00023239"/>
    </source>
</evidence>
<evidence type="ECO:0000256" key="1">
    <source>
        <dbReference type="ARBA" id="ARBA00022475"/>
    </source>
</evidence>
<dbReference type="NCBIfam" id="TIGR00247">
    <property type="entry name" value="endolytic transglycosylase MltG"/>
    <property type="match status" value="1"/>
</dbReference>
<evidence type="ECO:0000313" key="9">
    <source>
        <dbReference type="Proteomes" id="UP000198901"/>
    </source>
</evidence>
<protein>
    <recommendedName>
        <fullName evidence="7">Endolytic murein transglycosylase</fullName>
        <ecNumber evidence="7">4.2.2.29</ecNumber>
    </recommendedName>
    <alternativeName>
        <fullName evidence="7">Peptidoglycan lytic transglycosylase</fullName>
    </alternativeName>
    <alternativeName>
        <fullName evidence="7">Peptidoglycan polymerization terminase</fullName>
    </alternativeName>
</protein>
<evidence type="ECO:0000256" key="6">
    <source>
        <dbReference type="ARBA" id="ARBA00023316"/>
    </source>
</evidence>
<comment type="function">
    <text evidence="7">Functions as a peptidoglycan terminase that cleaves nascent peptidoglycan strands endolytically to terminate their elongation.</text>
</comment>